<dbReference type="SUPFAM" id="SSF82114">
    <property type="entry name" value="Riboflavin kinase-like"/>
    <property type="match status" value="1"/>
</dbReference>
<dbReference type="UniPathway" id="UPA00276">
    <property type="reaction ID" value="UER00406"/>
</dbReference>
<dbReference type="InterPro" id="IPR023465">
    <property type="entry name" value="Riboflavin_kinase_dom_sf"/>
</dbReference>
<keyword evidence="6" id="KW-0547">Nucleotide-binding</keyword>
<dbReference type="EC" id="2.7.1.26" evidence="2"/>
<evidence type="ECO:0000256" key="4">
    <source>
        <dbReference type="ARBA" id="ARBA00022643"/>
    </source>
</evidence>
<dbReference type="InterPro" id="IPR023468">
    <property type="entry name" value="Riboflavin_kinase"/>
</dbReference>
<dbReference type="GO" id="GO:0009398">
    <property type="term" value="P:FMN biosynthetic process"/>
    <property type="evidence" value="ECO:0007669"/>
    <property type="project" value="UniProtKB-UniPathway"/>
</dbReference>
<dbReference type="EMBL" id="GDHC01006823">
    <property type="protein sequence ID" value="JAQ11806.1"/>
    <property type="molecule type" value="Transcribed_RNA"/>
</dbReference>
<dbReference type="Gene3D" id="2.40.30.30">
    <property type="entry name" value="Riboflavin kinase-like"/>
    <property type="match status" value="1"/>
</dbReference>
<dbReference type="InterPro" id="IPR015865">
    <property type="entry name" value="Riboflavin_kinase_bac/euk"/>
</dbReference>
<reference evidence="9" key="1">
    <citation type="journal article" date="2016" name="Gigascience">
        <title>De novo construction of an expanded transcriptome assembly for the western tarnished plant bug, Lygus hesperus.</title>
        <authorList>
            <person name="Tassone E.E."/>
            <person name="Geib S.M."/>
            <person name="Hall B."/>
            <person name="Fabrick J.A."/>
            <person name="Brent C.S."/>
            <person name="Hull J.J."/>
        </authorList>
    </citation>
    <scope>NUCLEOTIDE SEQUENCE</scope>
</reference>
<comment type="pathway">
    <text evidence="1">Cofactor biosynthesis; FMN biosynthesis; FMN from riboflavin (ATP route): step 1/1.</text>
</comment>
<dbReference type="GO" id="GO:0009231">
    <property type="term" value="P:riboflavin biosynthetic process"/>
    <property type="evidence" value="ECO:0007669"/>
    <property type="project" value="InterPro"/>
</dbReference>
<evidence type="ECO:0000256" key="1">
    <source>
        <dbReference type="ARBA" id="ARBA00005201"/>
    </source>
</evidence>
<keyword evidence="9" id="KW-0418">Kinase</keyword>
<dbReference type="GO" id="GO:0008531">
    <property type="term" value="F:riboflavin kinase activity"/>
    <property type="evidence" value="ECO:0007669"/>
    <property type="project" value="UniProtKB-EC"/>
</dbReference>
<keyword evidence="5" id="KW-0808">Transferase</keyword>
<evidence type="ECO:0000256" key="3">
    <source>
        <dbReference type="ARBA" id="ARBA00022630"/>
    </source>
</evidence>
<evidence type="ECO:0000256" key="5">
    <source>
        <dbReference type="ARBA" id="ARBA00022679"/>
    </source>
</evidence>
<keyword evidence="7" id="KW-0067">ATP-binding</keyword>
<name>A0A146LML9_LYGHE</name>
<evidence type="ECO:0000256" key="6">
    <source>
        <dbReference type="ARBA" id="ARBA00022741"/>
    </source>
</evidence>
<proteinExistence type="predicted"/>
<keyword evidence="3" id="KW-0285">Flavoprotein</keyword>
<evidence type="ECO:0000259" key="8">
    <source>
        <dbReference type="SMART" id="SM00904"/>
    </source>
</evidence>
<evidence type="ECO:0000313" key="9">
    <source>
        <dbReference type="EMBL" id="JAQ09264.1"/>
    </source>
</evidence>
<dbReference type="PANTHER" id="PTHR22749">
    <property type="entry name" value="RIBOFLAVIN KINASE/FMN ADENYLYLTRANSFERASE"/>
    <property type="match status" value="1"/>
</dbReference>
<dbReference type="PANTHER" id="PTHR22749:SF6">
    <property type="entry name" value="RIBOFLAVIN KINASE"/>
    <property type="match status" value="1"/>
</dbReference>
<feature type="domain" description="Riboflavin kinase" evidence="8">
    <location>
        <begin position="17"/>
        <end position="153"/>
    </location>
</feature>
<dbReference type="EMBL" id="GDHC01009365">
    <property type="protein sequence ID" value="JAQ09264.1"/>
    <property type="molecule type" value="Transcribed_RNA"/>
</dbReference>
<sequence length="168" mass="18766">LPQMEKIVTERKEETVYRTRGTVVHGFGRGSTLLGYPTANIETKAFVETMKGAEYGVYFGWARVVVPQKYQGTSTISEEVFKTVLSFGKSVQFGATDDTLEAYIMHNYDGLFYDYELRVVICGYIRPMQAFASVQELIQAIDSDVRHAESSLTDNAALAALQHDASLM</sequence>
<evidence type="ECO:0000256" key="7">
    <source>
        <dbReference type="ARBA" id="ARBA00022840"/>
    </source>
</evidence>
<evidence type="ECO:0000256" key="2">
    <source>
        <dbReference type="ARBA" id="ARBA00012105"/>
    </source>
</evidence>
<accession>A0A146LML9</accession>
<gene>
    <name evidence="9" type="primary">RFK_0</name>
    <name evidence="10" type="synonym">RFK_1</name>
    <name evidence="9" type="ORF">g.26800</name>
    <name evidence="10" type="ORF">g.26803</name>
</gene>
<keyword evidence="4" id="KW-0288">FMN</keyword>
<protein>
    <recommendedName>
        <fullName evidence="2">riboflavin kinase</fullName>
        <ecNumber evidence="2">2.7.1.26</ecNumber>
    </recommendedName>
</protein>
<organism evidence="9">
    <name type="scientific">Lygus hesperus</name>
    <name type="common">Western plant bug</name>
    <dbReference type="NCBI Taxonomy" id="30085"/>
    <lineage>
        <taxon>Eukaryota</taxon>
        <taxon>Metazoa</taxon>
        <taxon>Ecdysozoa</taxon>
        <taxon>Arthropoda</taxon>
        <taxon>Hexapoda</taxon>
        <taxon>Insecta</taxon>
        <taxon>Pterygota</taxon>
        <taxon>Neoptera</taxon>
        <taxon>Paraneoptera</taxon>
        <taxon>Hemiptera</taxon>
        <taxon>Heteroptera</taxon>
        <taxon>Panheteroptera</taxon>
        <taxon>Cimicomorpha</taxon>
        <taxon>Miridae</taxon>
        <taxon>Mirini</taxon>
        <taxon>Lygus</taxon>
    </lineage>
</organism>
<dbReference type="GO" id="GO:0005524">
    <property type="term" value="F:ATP binding"/>
    <property type="evidence" value="ECO:0007669"/>
    <property type="project" value="UniProtKB-KW"/>
</dbReference>
<dbReference type="SMART" id="SM00904">
    <property type="entry name" value="Flavokinase"/>
    <property type="match status" value="1"/>
</dbReference>
<dbReference type="AlphaFoldDB" id="A0A146LML9"/>
<evidence type="ECO:0000313" key="10">
    <source>
        <dbReference type="EMBL" id="JAQ11806.1"/>
    </source>
</evidence>
<feature type="non-terminal residue" evidence="9">
    <location>
        <position position="1"/>
    </location>
</feature>
<dbReference type="Pfam" id="PF01687">
    <property type="entry name" value="Flavokinase"/>
    <property type="match status" value="1"/>
</dbReference>